<dbReference type="EMBL" id="JAVDYJ010000001">
    <property type="protein sequence ID" value="MDR7347685.1"/>
    <property type="molecule type" value="Genomic_DNA"/>
</dbReference>
<reference evidence="2 3" key="1">
    <citation type="submission" date="2023-07" db="EMBL/GenBank/DDBJ databases">
        <title>Sequencing the genomes of 1000 actinobacteria strains.</title>
        <authorList>
            <person name="Klenk H.-P."/>
        </authorList>
    </citation>
    <scope>NUCLEOTIDE SEQUENCE [LARGE SCALE GENOMIC DNA]</scope>
    <source>
        <strain evidence="2 3">DSM 22966</strain>
    </source>
</reference>
<name>A0ABU2B247_9MICC</name>
<evidence type="ECO:0000313" key="2">
    <source>
        <dbReference type="EMBL" id="MDR7347685.1"/>
    </source>
</evidence>
<keyword evidence="1" id="KW-1133">Transmembrane helix</keyword>
<keyword evidence="1" id="KW-0472">Membrane</keyword>
<protein>
    <submittedName>
        <fullName evidence="2">Membrane protein</fullName>
    </submittedName>
</protein>
<accession>A0ABU2B247</accession>
<gene>
    <name evidence="2" type="ORF">J2S62_001942</name>
</gene>
<comment type="caution">
    <text evidence="2">The sequence shown here is derived from an EMBL/GenBank/DDBJ whole genome shotgun (WGS) entry which is preliminary data.</text>
</comment>
<evidence type="ECO:0000256" key="1">
    <source>
        <dbReference type="SAM" id="Phobius"/>
    </source>
</evidence>
<feature type="transmembrane region" description="Helical" evidence="1">
    <location>
        <begin position="50"/>
        <end position="76"/>
    </location>
</feature>
<proteinExistence type="predicted"/>
<evidence type="ECO:0000313" key="3">
    <source>
        <dbReference type="Proteomes" id="UP001183794"/>
    </source>
</evidence>
<dbReference type="Proteomes" id="UP001183794">
    <property type="component" value="Unassembled WGS sequence"/>
</dbReference>
<sequence length="83" mass="9258">MTAQHSRNLDATPAWISTLVWLGAAIVVISFLALIGVLIYYFVGVTPATWLFWLALLAFPTGFIFLLIALVGNILVRRKRQRA</sequence>
<feature type="transmembrane region" description="Helical" evidence="1">
    <location>
        <begin position="20"/>
        <end position="44"/>
    </location>
</feature>
<keyword evidence="3" id="KW-1185">Reference proteome</keyword>
<dbReference type="RefSeq" id="WP_310174183.1">
    <property type="nucleotide sequence ID" value="NZ_BAABHE010000003.1"/>
</dbReference>
<organism evidence="2 3">
    <name type="scientific">Enteractinococcus fodinae</name>
    <dbReference type="NCBI Taxonomy" id="684663"/>
    <lineage>
        <taxon>Bacteria</taxon>
        <taxon>Bacillati</taxon>
        <taxon>Actinomycetota</taxon>
        <taxon>Actinomycetes</taxon>
        <taxon>Micrococcales</taxon>
        <taxon>Micrococcaceae</taxon>
    </lineage>
</organism>
<keyword evidence="1" id="KW-0812">Transmembrane</keyword>